<dbReference type="InterPro" id="IPR027370">
    <property type="entry name" value="Znf-RING_euk"/>
</dbReference>
<name>A0A8W8P3P4_MAGGI</name>
<feature type="domain" description="RING-type" evidence="5">
    <location>
        <begin position="23"/>
        <end position="72"/>
    </location>
</feature>
<dbReference type="Gene3D" id="3.30.160.60">
    <property type="entry name" value="Classic Zinc Finger"/>
    <property type="match status" value="1"/>
</dbReference>
<evidence type="ECO:0000256" key="3">
    <source>
        <dbReference type="ARBA" id="ARBA00022833"/>
    </source>
</evidence>
<dbReference type="PANTHER" id="PTHR25462">
    <property type="entry name" value="BONUS, ISOFORM C-RELATED"/>
    <property type="match status" value="1"/>
</dbReference>
<dbReference type="EnsemblMetazoa" id="G880.2">
    <property type="protein sequence ID" value="G880.2:cds"/>
    <property type="gene ID" value="G880"/>
</dbReference>
<evidence type="ECO:0000259" key="6">
    <source>
        <dbReference type="PROSITE" id="PS50119"/>
    </source>
</evidence>
<dbReference type="CDD" id="cd19757">
    <property type="entry name" value="Bbox1"/>
    <property type="match status" value="1"/>
</dbReference>
<feature type="domain" description="B box-type" evidence="6">
    <location>
        <begin position="106"/>
        <end position="156"/>
    </location>
</feature>
<accession>A0A8W8P3P4</accession>
<dbReference type="AlphaFoldDB" id="A0A8W8P3P4"/>
<keyword evidence="2 4" id="KW-0863">Zinc-finger</keyword>
<keyword evidence="8" id="KW-1185">Reference proteome</keyword>
<evidence type="ECO:0000256" key="1">
    <source>
        <dbReference type="ARBA" id="ARBA00022723"/>
    </source>
</evidence>
<sequence length="644" mass="73516">MATSAGSGNKPLTNSSSGDTFRCPICLEEVRNPKYLSCLHTFCESCIQTYISSTATCHDSLNTKTINCPVCRKRIDAPRKDISNEEWASSLPQNKLIVSMWLNSNPDKELCKFCERKQKRVSATHWCKACMETICNECKAFHELVPSLQDHKIANLDDTKVCEVGVEVEEFCPEHQGKIIDAFCHQHQKLCCCFCLVKHHRLCSKVETITDIGVETEQHDVPNIISIFSDLEKCIENMQEQNKTKIVDLSVMKQEICTKTEIAIKEITTLVNDAHAAWIKAFEQTHADSVGIVETASDELKRFSTTVHETKILLQSVLKSGSPKQLFVTKQNQLARINNHISHLKSLDLWNFPEKYTQPDFNFLKQLSNQMKFEDVNMSKGTSGTIETILYTFRNVTGSDIFRRKQEMSRKDWMKVSFKLTSKIRNLSEYVYYGLFVHDTKIILPFRNPPSLKIFDVSKTEGKCIHTELCQETPYGLCHSRVNESLNEVYVSFLNFVDLYSIDVEPMVKCTKLQTIQLSKPMKAISCGLNSIFSANDSEAFICSEDFSVQYSSSFNREGALTPFLSSSSKSDFHCFSKNGRVVVADGNNKTIFESNKFQSDLRGMTFDLHDNILVCNRKNKLIQIRNGCSESRNIELNRWKRFI</sequence>
<organism evidence="7 8">
    <name type="scientific">Magallana gigas</name>
    <name type="common">Pacific oyster</name>
    <name type="synonym">Crassostrea gigas</name>
    <dbReference type="NCBI Taxonomy" id="29159"/>
    <lineage>
        <taxon>Eukaryota</taxon>
        <taxon>Metazoa</taxon>
        <taxon>Spiralia</taxon>
        <taxon>Lophotrochozoa</taxon>
        <taxon>Mollusca</taxon>
        <taxon>Bivalvia</taxon>
        <taxon>Autobranchia</taxon>
        <taxon>Pteriomorphia</taxon>
        <taxon>Ostreida</taxon>
        <taxon>Ostreoidea</taxon>
        <taxon>Ostreidae</taxon>
        <taxon>Magallana</taxon>
    </lineage>
</organism>
<evidence type="ECO:0000256" key="4">
    <source>
        <dbReference type="PROSITE-ProRule" id="PRU00024"/>
    </source>
</evidence>
<keyword evidence="1" id="KW-0479">Metal-binding</keyword>
<dbReference type="InterPro" id="IPR017907">
    <property type="entry name" value="Znf_RING_CS"/>
</dbReference>
<dbReference type="InterPro" id="IPR013083">
    <property type="entry name" value="Znf_RING/FYVE/PHD"/>
</dbReference>
<dbReference type="InterPro" id="IPR047153">
    <property type="entry name" value="TRIM45/56/19-like"/>
</dbReference>
<dbReference type="PROSITE" id="PS50089">
    <property type="entry name" value="ZF_RING_2"/>
    <property type="match status" value="1"/>
</dbReference>
<dbReference type="Proteomes" id="UP000005408">
    <property type="component" value="Unassembled WGS sequence"/>
</dbReference>
<evidence type="ECO:0000313" key="8">
    <source>
        <dbReference type="Proteomes" id="UP000005408"/>
    </source>
</evidence>
<keyword evidence="3" id="KW-0862">Zinc</keyword>
<protein>
    <recommendedName>
        <fullName evidence="9">TRIM56</fullName>
    </recommendedName>
</protein>
<evidence type="ECO:0008006" key="9">
    <source>
        <dbReference type="Google" id="ProtNLM"/>
    </source>
</evidence>
<reference evidence="7" key="1">
    <citation type="submission" date="2022-08" db="UniProtKB">
        <authorList>
            <consortium name="EnsemblMetazoa"/>
        </authorList>
    </citation>
    <scope>IDENTIFICATION</scope>
    <source>
        <strain evidence="7">05x7-T-G4-1.051#20</strain>
    </source>
</reference>
<dbReference type="Pfam" id="PF13445">
    <property type="entry name" value="zf-RING_UBOX"/>
    <property type="match status" value="1"/>
</dbReference>
<dbReference type="GO" id="GO:0008270">
    <property type="term" value="F:zinc ion binding"/>
    <property type="evidence" value="ECO:0007669"/>
    <property type="project" value="UniProtKB-KW"/>
</dbReference>
<dbReference type="PANTHER" id="PTHR25462:SF296">
    <property type="entry name" value="MEIOTIC P26, ISOFORM F"/>
    <property type="match status" value="1"/>
</dbReference>
<dbReference type="SUPFAM" id="SSF57850">
    <property type="entry name" value="RING/U-box"/>
    <property type="match status" value="1"/>
</dbReference>
<dbReference type="InterPro" id="IPR001841">
    <property type="entry name" value="Znf_RING"/>
</dbReference>
<proteinExistence type="predicted"/>
<dbReference type="PROSITE" id="PS00518">
    <property type="entry name" value="ZF_RING_1"/>
    <property type="match status" value="1"/>
</dbReference>
<evidence type="ECO:0000259" key="5">
    <source>
        <dbReference type="PROSITE" id="PS50089"/>
    </source>
</evidence>
<evidence type="ECO:0000256" key="2">
    <source>
        <dbReference type="ARBA" id="ARBA00022771"/>
    </source>
</evidence>
<dbReference type="PROSITE" id="PS50119">
    <property type="entry name" value="ZF_BBOX"/>
    <property type="match status" value="1"/>
</dbReference>
<evidence type="ECO:0000313" key="7">
    <source>
        <dbReference type="EnsemblMetazoa" id="G880.2:cds"/>
    </source>
</evidence>
<dbReference type="Gene3D" id="3.30.40.10">
    <property type="entry name" value="Zinc/RING finger domain, C3HC4 (zinc finger)"/>
    <property type="match status" value="1"/>
</dbReference>
<dbReference type="InterPro" id="IPR000315">
    <property type="entry name" value="Znf_B-box"/>
</dbReference>
<dbReference type="SMART" id="SM00184">
    <property type="entry name" value="RING"/>
    <property type="match status" value="1"/>
</dbReference>